<feature type="compositionally biased region" description="Gly residues" evidence="1">
    <location>
        <begin position="1"/>
        <end position="10"/>
    </location>
</feature>
<sequence length="23" mass="2605">REQRRGGGQRAAGRPRRGRGDRV</sequence>
<gene>
    <name evidence="2" type="ORF">AVDCRST_MAG11-1567</name>
</gene>
<protein>
    <submittedName>
        <fullName evidence="2">Uncharacterized protein</fullName>
    </submittedName>
</protein>
<feature type="non-terminal residue" evidence="2">
    <location>
        <position position="1"/>
    </location>
</feature>
<feature type="region of interest" description="Disordered" evidence="1">
    <location>
        <begin position="1"/>
        <end position="23"/>
    </location>
</feature>
<proteinExistence type="predicted"/>
<feature type="non-terminal residue" evidence="2">
    <location>
        <position position="23"/>
    </location>
</feature>
<name>A0A6J4KQ93_9BACT</name>
<dbReference type="AlphaFoldDB" id="A0A6J4KQ93"/>
<dbReference type="EMBL" id="CADCTU010000350">
    <property type="protein sequence ID" value="CAA9312199.1"/>
    <property type="molecule type" value="Genomic_DNA"/>
</dbReference>
<evidence type="ECO:0000313" key="2">
    <source>
        <dbReference type="EMBL" id="CAA9312199.1"/>
    </source>
</evidence>
<accession>A0A6J4KQ93</accession>
<organism evidence="2">
    <name type="scientific">uncultured Gemmatimonadaceae bacterium</name>
    <dbReference type="NCBI Taxonomy" id="246130"/>
    <lineage>
        <taxon>Bacteria</taxon>
        <taxon>Pseudomonadati</taxon>
        <taxon>Gemmatimonadota</taxon>
        <taxon>Gemmatimonadia</taxon>
        <taxon>Gemmatimonadales</taxon>
        <taxon>Gemmatimonadaceae</taxon>
        <taxon>environmental samples</taxon>
    </lineage>
</organism>
<evidence type="ECO:0000256" key="1">
    <source>
        <dbReference type="SAM" id="MobiDB-lite"/>
    </source>
</evidence>
<reference evidence="2" key="1">
    <citation type="submission" date="2020-02" db="EMBL/GenBank/DDBJ databases">
        <authorList>
            <person name="Meier V. D."/>
        </authorList>
    </citation>
    <scope>NUCLEOTIDE SEQUENCE</scope>
    <source>
        <strain evidence="2">AVDCRST_MAG11</strain>
    </source>
</reference>